<gene>
    <name evidence="1" type="ORF">PFICI_06869</name>
</gene>
<dbReference type="InterPro" id="IPR050228">
    <property type="entry name" value="Carboxylesterase_BioH"/>
</dbReference>
<dbReference type="CDD" id="cd12809">
    <property type="entry name" value="Esterase_713_like-2"/>
    <property type="match status" value="1"/>
</dbReference>
<protein>
    <submittedName>
        <fullName evidence="1">Uncharacterized protein</fullName>
    </submittedName>
</protein>
<reference evidence="2" key="1">
    <citation type="journal article" date="2015" name="BMC Genomics">
        <title>Genomic and transcriptomic analysis of the endophytic fungus Pestalotiopsis fici reveals its lifestyle and high potential for synthesis of natural products.</title>
        <authorList>
            <person name="Wang X."/>
            <person name="Zhang X."/>
            <person name="Liu L."/>
            <person name="Xiang M."/>
            <person name="Wang W."/>
            <person name="Sun X."/>
            <person name="Che Y."/>
            <person name="Guo L."/>
            <person name="Liu G."/>
            <person name="Guo L."/>
            <person name="Wang C."/>
            <person name="Yin W.B."/>
            <person name="Stadler M."/>
            <person name="Zhang X."/>
            <person name="Liu X."/>
        </authorList>
    </citation>
    <scope>NUCLEOTIDE SEQUENCE [LARGE SCALE GENOMIC DNA]</scope>
    <source>
        <strain evidence="2">W106-1 / CGMCC3.15140</strain>
    </source>
</reference>
<keyword evidence="2" id="KW-1185">Reference proteome</keyword>
<dbReference type="InterPro" id="IPR029058">
    <property type="entry name" value="AB_hydrolase_fold"/>
</dbReference>
<dbReference type="OrthoDB" id="9978720at2759"/>
<dbReference type="EMBL" id="KI912112">
    <property type="protein sequence ID" value="ETS81867.1"/>
    <property type="molecule type" value="Genomic_DNA"/>
</dbReference>
<dbReference type="eggNOG" id="ENOG502REH0">
    <property type="taxonomic scope" value="Eukaryota"/>
</dbReference>
<dbReference type="PANTHER" id="PTHR43194">
    <property type="entry name" value="HYDROLASE ALPHA/BETA FOLD FAMILY"/>
    <property type="match status" value="1"/>
</dbReference>
<dbReference type="AlphaFoldDB" id="W3X8Z8"/>
<dbReference type="SUPFAM" id="SSF53474">
    <property type="entry name" value="alpha/beta-Hydrolases"/>
    <property type="match status" value="1"/>
</dbReference>
<dbReference type="Proteomes" id="UP000030651">
    <property type="component" value="Unassembled WGS sequence"/>
</dbReference>
<dbReference type="HOGENOM" id="CLU_038297_1_0_1"/>
<accession>W3X8Z8</accession>
<name>W3X8Z8_PESFW</name>
<dbReference type="RefSeq" id="XP_007833641.1">
    <property type="nucleotide sequence ID" value="XM_007835450.1"/>
</dbReference>
<dbReference type="PANTHER" id="PTHR43194:SF4">
    <property type="entry name" value="AB HYDROLASE-1 DOMAIN-CONTAINING PROTEIN"/>
    <property type="match status" value="1"/>
</dbReference>
<dbReference type="InParanoid" id="W3X8Z8"/>
<proteinExistence type="predicted"/>
<dbReference type="KEGG" id="pfy:PFICI_06869"/>
<dbReference type="Gene3D" id="3.40.50.1820">
    <property type="entry name" value="alpha/beta hydrolase"/>
    <property type="match status" value="1"/>
</dbReference>
<sequence length="357" mass="38877">MAAAISRSAASEALHRREYFFVGGEYVNTTTGTLRQNQMYVEKLTPAANSSQPYPLILFHGGSQDGTNWLNKPDGGVGWASWFLDNGYEVYIVDEPSRGRSAWNAAAGFPTTTFSVEVITSRFTATLNSTAWQQAKLHTQWPGSGVPGDPVFDTYYASVVQGIANNTEQEQAVREAGIALLDHVGPAVVVTHSQGGPYGWSLADARPSLVRALIQIEPKGPPFREEIFSSDYTRPWGLTSIPLTYDPVPTNQSAPLSMHLVPSDSANLTDCILQAEPIRQLPNLAKVPILVETGEASYHAAYDHCTVAFLRQAGVQVEHLELGKAGIHGNGHMQFMELNSDEIVTKLHAWILTSIQG</sequence>
<dbReference type="OMA" id="FMEMNSD"/>
<evidence type="ECO:0000313" key="1">
    <source>
        <dbReference type="EMBL" id="ETS81867.1"/>
    </source>
</evidence>
<organism evidence="1 2">
    <name type="scientific">Pestalotiopsis fici (strain W106-1 / CGMCC3.15140)</name>
    <dbReference type="NCBI Taxonomy" id="1229662"/>
    <lineage>
        <taxon>Eukaryota</taxon>
        <taxon>Fungi</taxon>
        <taxon>Dikarya</taxon>
        <taxon>Ascomycota</taxon>
        <taxon>Pezizomycotina</taxon>
        <taxon>Sordariomycetes</taxon>
        <taxon>Xylariomycetidae</taxon>
        <taxon>Amphisphaeriales</taxon>
        <taxon>Sporocadaceae</taxon>
        <taxon>Pestalotiopsis</taxon>
    </lineage>
</organism>
<dbReference type="STRING" id="1229662.W3X8Z8"/>
<dbReference type="GeneID" id="19271882"/>
<evidence type="ECO:0000313" key="2">
    <source>
        <dbReference type="Proteomes" id="UP000030651"/>
    </source>
</evidence>